<keyword evidence="2" id="KW-1185">Reference proteome</keyword>
<organism evidence="1 2">
    <name type="scientific">Arthrobacter cavernae</name>
    <dbReference type="NCBI Taxonomy" id="2817681"/>
    <lineage>
        <taxon>Bacteria</taxon>
        <taxon>Bacillati</taxon>
        <taxon>Actinomycetota</taxon>
        <taxon>Actinomycetes</taxon>
        <taxon>Micrococcales</taxon>
        <taxon>Micrococcaceae</taxon>
        <taxon>Arthrobacter</taxon>
    </lineage>
</organism>
<protein>
    <submittedName>
        <fullName evidence="1">Uncharacterized protein</fullName>
    </submittedName>
</protein>
<dbReference type="Proteomes" id="UP000664164">
    <property type="component" value="Unassembled WGS sequence"/>
</dbReference>
<dbReference type="EMBL" id="JAFNLL010000002">
    <property type="protein sequence ID" value="MBO1266685.1"/>
    <property type="molecule type" value="Genomic_DNA"/>
</dbReference>
<accession>A0A939KMJ3</accession>
<evidence type="ECO:0000313" key="1">
    <source>
        <dbReference type="EMBL" id="MBO1266685.1"/>
    </source>
</evidence>
<sequence>MDMTDRHLDAMTAAHALGRLLAAGEPGDATAEDVVHYVAQMHGRESRRFTDDRPDAKLAELYTLDLLNELRKAIDAAQYHHATSARRAGASLTEIGAALGISKQAGSRSKVQDRRVAGARLRLAR</sequence>
<proteinExistence type="predicted"/>
<gene>
    <name evidence="1" type="ORF">J1902_01590</name>
</gene>
<evidence type="ECO:0000313" key="2">
    <source>
        <dbReference type="Proteomes" id="UP000664164"/>
    </source>
</evidence>
<name>A0A939KMJ3_9MICC</name>
<reference evidence="1" key="1">
    <citation type="submission" date="2021-03" db="EMBL/GenBank/DDBJ databases">
        <title>A new species, PO-11, isolated from a karst cave deposit.</title>
        <authorList>
            <person name="Zhaoxiaoyong W."/>
        </authorList>
    </citation>
    <scope>NUCLEOTIDE SEQUENCE</scope>
    <source>
        <strain evidence="1">PO-11</strain>
    </source>
</reference>
<comment type="caution">
    <text evidence="1">The sequence shown here is derived from an EMBL/GenBank/DDBJ whole genome shotgun (WGS) entry which is preliminary data.</text>
</comment>
<dbReference type="AlphaFoldDB" id="A0A939KMJ3"/>
<dbReference type="RefSeq" id="WP_207614481.1">
    <property type="nucleotide sequence ID" value="NZ_JAFNLL010000002.1"/>
</dbReference>